<comment type="caution">
    <text evidence="1">The sequence shown here is derived from an EMBL/GenBank/DDBJ whole genome shotgun (WGS) entry which is preliminary data.</text>
</comment>
<accession>A0A9Q1B8E0</accession>
<evidence type="ECO:0000313" key="1">
    <source>
        <dbReference type="EMBL" id="KAJ7344896.1"/>
    </source>
</evidence>
<dbReference type="Proteomes" id="UP001142489">
    <property type="component" value="Unassembled WGS sequence"/>
</dbReference>
<evidence type="ECO:0000313" key="2">
    <source>
        <dbReference type="Proteomes" id="UP001142489"/>
    </source>
</evidence>
<organism evidence="1 2">
    <name type="scientific">Phrynocephalus forsythii</name>
    <dbReference type="NCBI Taxonomy" id="171643"/>
    <lineage>
        <taxon>Eukaryota</taxon>
        <taxon>Metazoa</taxon>
        <taxon>Chordata</taxon>
        <taxon>Craniata</taxon>
        <taxon>Vertebrata</taxon>
        <taxon>Euteleostomi</taxon>
        <taxon>Lepidosauria</taxon>
        <taxon>Squamata</taxon>
        <taxon>Bifurcata</taxon>
        <taxon>Unidentata</taxon>
        <taxon>Episquamata</taxon>
        <taxon>Toxicofera</taxon>
        <taxon>Iguania</taxon>
        <taxon>Acrodonta</taxon>
        <taxon>Agamidae</taxon>
        <taxon>Agaminae</taxon>
        <taxon>Phrynocephalus</taxon>
    </lineage>
</organism>
<sequence>MAAEGKQKYKFLYHCCLVEQVGEYDQKPRITRVFRQSIHISAIGKKQSFEAKGEDVRNDEPTAYEELSLVVVPSLPRAASIEWHAIAVVDEPQQRGKRVLMRSLESCEIKCEAVQSRPTHTIAVAISLTLTSALSSTINLNRVLHDMVEIFKLAIEEMSGDADTIPLGFRTFYRMDIVEMSALQAGLQRSLEEQMGKKIPAVIMVPVSDLPGMKIIDIACWLSS</sequence>
<keyword evidence="2" id="KW-1185">Reference proteome</keyword>
<dbReference type="OrthoDB" id="686384at2759"/>
<protein>
    <submittedName>
        <fullName evidence="1">Uncharacterized protein</fullName>
    </submittedName>
</protein>
<gene>
    <name evidence="1" type="ORF">JRQ81_000846</name>
</gene>
<proteinExistence type="predicted"/>
<name>A0A9Q1B8E0_9SAUR</name>
<reference evidence="1" key="1">
    <citation type="journal article" date="2023" name="DNA Res.">
        <title>Chromosome-level genome assembly of Phrynocephalus forsythii using third-generation DNA sequencing and Hi-C analysis.</title>
        <authorList>
            <person name="Qi Y."/>
            <person name="Zhao W."/>
            <person name="Zhao Y."/>
            <person name="Niu C."/>
            <person name="Cao S."/>
            <person name="Zhang Y."/>
        </authorList>
    </citation>
    <scope>NUCLEOTIDE SEQUENCE</scope>
    <source>
        <tissue evidence="1">Muscle</tissue>
    </source>
</reference>
<dbReference type="AlphaFoldDB" id="A0A9Q1B8E0"/>
<dbReference type="EMBL" id="JAPFRF010000001">
    <property type="protein sequence ID" value="KAJ7344896.1"/>
    <property type="molecule type" value="Genomic_DNA"/>
</dbReference>